<keyword evidence="4" id="KW-1185">Reference proteome</keyword>
<feature type="transmembrane region" description="Helical" evidence="1">
    <location>
        <begin position="65"/>
        <end position="86"/>
    </location>
</feature>
<keyword evidence="1" id="KW-0812">Transmembrane</keyword>
<dbReference type="EMBL" id="BMDX01000023">
    <property type="protein sequence ID" value="GGA87873.1"/>
    <property type="molecule type" value="Genomic_DNA"/>
</dbReference>
<evidence type="ECO:0000313" key="3">
    <source>
        <dbReference type="EMBL" id="GGA87873.1"/>
    </source>
</evidence>
<feature type="domain" description="Potassium channel" evidence="2">
    <location>
        <begin position="13"/>
        <end position="85"/>
    </location>
</feature>
<protein>
    <recommendedName>
        <fullName evidence="2">Potassium channel domain-containing protein</fullName>
    </recommendedName>
</protein>
<evidence type="ECO:0000256" key="1">
    <source>
        <dbReference type="SAM" id="Phobius"/>
    </source>
</evidence>
<name>A0A8J2U9M3_9GAMM</name>
<dbReference type="Pfam" id="PF07885">
    <property type="entry name" value="Ion_trans_2"/>
    <property type="match status" value="1"/>
</dbReference>
<proteinExistence type="predicted"/>
<feature type="transmembrane region" description="Helical" evidence="1">
    <location>
        <begin position="5"/>
        <end position="24"/>
    </location>
</feature>
<evidence type="ECO:0000313" key="4">
    <source>
        <dbReference type="Proteomes" id="UP000619743"/>
    </source>
</evidence>
<dbReference type="AlphaFoldDB" id="A0A8J2U9M3"/>
<accession>A0A8J2U9M3</accession>
<organism evidence="3 4">
    <name type="scientific">Neiella marina</name>
    <dbReference type="NCBI Taxonomy" id="508461"/>
    <lineage>
        <taxon>Bacteria</taxon>
        <taxon>Pseudomonadati</taxon>
        <taxon>Pseudomonadota</taxon>
        <taxon>Gammaproteobacteria</taxon>
        <taxon>Alteromonadales</taxon>
        <taxon>Echinimonadaceae</taxon>
        <taxon>Neiella</taxon>
    </lineage>
</organism>
<sequence>MRKSVIIFIVSITLIIITFAILYYCAPVGSFESKLSVVEAIYFSFITITTLGYDDIVPGSDPIRLLVSLQYILGLVAIGLFINSVWGSY</sequence>
<gene>
    <name evidence="3" type="ORF">GCM10011369_32440</name>
</gene>
<keyword evidence="1" id="KW-1133">Transmembrane helix</keyword>
<dbReference type="SUPFAM" id="SSF81324">
    <property type="entry name" value="Voltage-gated potassium channels"/>
    <property type="match status" value="1"/>
</dbReference>
<comment type="caution">
    <text evidence="3">The sequence shown here is derived from an EMBL/GenBank/DDBJ whole genome shotgun (WGS) entry which is preliminary data.</text>
</comment>
<keyword evidence="1" id="KW-0472">Membrane</keyword>
<reference evidence="4" key="1">
    <citation type="journal article" date="2019" name="Int. J. Syst. Evol. Microbiol.">
        <title>The Global Catalogue of Microorganisms (GCM) 10K type strain sequencing project: providing services to taxonomists for standard genome sequencing and annotation.</title>
        <authorList>
            <consortium name="The Broad Institute Genomics Platform"/>
            <consortium name="The Broad Institute Genome Sequencing Center for Infectious Disease"/>
            <person name="Wu L."/>
            <person name="Ma J."/>
        </authorList>
    </citation>
    <scope>NUCLEOTIDE SEQUENCE [LARGE SCALE GENOMIC DNA]</scope>
    <source>
        <strain evidence="4">CGMCC 1.10130</strain>
    </source>
</reference>
<dbReference type="Proteomes" id="UP000619743">
    <property type="component" value="Unassembled WGS sequence"/>
</dbReference>
<dbReference type="InterPro" id="IPR013099">
    <property type="entry name" value="K_chnl_dom"/>
</dbReference>
<dbReference type="RefSeq" id="WP_158100646.1">
    <property type="nucleotide sequence ID" value="NZ_BMDX01000023.1"/>
</dbReference>
<dbReference type="OrthoDB" id="9813518at2"/>
<evidence type="ECO:0000259" key="2">
    <source>
        <dbReference type="Pfam" id="PF07885"/>
    </source>
</evidence>
<dbReference type="Gene3D" id="1.10.287.70">
    <property type="match status" value="1"/>
</dbReference>